<proteinExistence type="predicted"/>
<feature type="transmembrane region" description="Helical" evidence="1">
    <location>
        <begin position="39"/>
        <end position="62"/>
    </location>
</feature>
<dbReference type="RefSeq" id="WP_035168458.1">
    <property type="nucleotide sequence ID" value="NZ_JAVRDL010000003.1"/>
</dbReference>
<dbReference type="EMBL" id="JOSX01000010">
    <property type="protein sequence ID" value="KEK16150.1"/>
    <property type="molecule type" value="Genomic_DNA"/>
</dbReference>
<name>A0A073JQW3_LIMRT</name>
<dbReference type="AlphaFoldDB" id="A0A073JQW3"/>
<dbReference type="Proteomes" id="UP000027731">
    <property type="component" value="Unassembled WGS sequence"/>
</dbReference>
<protein>
    <submittedName>
        <fullName evidence="2">Uncharacterized protein</fullName>
    </submittedName>
</protein>
<accession>A0A073JQW3</accession>
<keyword evidence="1" id="KW-1133">Transmembrane helix</keyword>
<organism evidence="2 3">
    <name type="scientific">Limosilactobacillus reuteri</name>
    <name type="common">Lactobacillus reuteri</name>
    <dbReference type="NCBI Taxonomy" id="1598"/>
    <lineage>
        <taxon>Bacteria</taxon>
        <taxon>Bacillati</taxon>
        <taxon>Bacillota</taxon>
        <taxon>Bacilli</taxon>
        <taxon>Lactobacillales</taxon>
        <taxon>Lactobacillaceae</taxon>
        <taxon>Limosilactobacillus</taxon>
    </lineage>
</organism>
<dbReference type="PATRIC" id="fig|1598.90.peg.567"/>
<evidence type="ECO:0000313" key="2">
    <source>
        <dbReference type="EMBL" id="KEK16150.1"/>
    </source>
</evidence>
<keyword evidence="1" id="KW-0472">Membrane</keyword>
<evidence type="ECO:0000256" key="1">
    <source>
        <dbReference type="SAM" id="Phobius"/>
    </source>
</evidence>
<sequence>MMSQKELQKYAEQDYKLVDPEYIKQLEQDSEKLIKFKKYSILAVFITVIVIAVTLPLLRALLTNLLN</sequence>
<gene>
    <name evidence="2" type="ORF">LR3_08840</name>
</gene>
<evidence type="ECO:0000313" key="3">
    <source>
        <dbReference type="Proteomes" id="UP000027731"/>
    </source>
</evidence>
<reference evidence="2 3" key="1">
    <citation type="submission" date="2014-06" db="EMBL/GenBank/DDBJ databases">
        <title>Genetic determinant of reutericyclin biosynthesis of Lactobacillus reuteri.</title>
        <authorList>
            <person name="Lin X."/>
            <person name="Duar R."/>
            <person name="Walter J."/>
            <person name="Gaenzle M."/>
        </authorList>
    </citation>
    <scope>NUCLEOTIDE SEQUENCE [LARGE SCALE GENOMIC DNA]</scope>
    <source>
        <strain evidence="2 3">LTH2584</strain>
    </source>
</reference>
<comment type="caution">
    <text evidence="2">The sequence shown here is derived from an EMBL/GenBank/DDBJ whole genome shotgun (WGS) entry which is preliminary data.</text>
</comment>
<keyword evidence="1" id="KW-0812">Transmembrane</keyword>